<protein>
    <recommendedName>
        <fullName evidence="4">RecA family profile 1 domain-containing protein</fullName>
    </recommendedName>
</protein>
<sequence>MTDLLHLLPDFPAGQFARLLHVLDTHGVTTTDLLTLNAADLGTRTKLPLLDLKRLSAALRAEWSAISTLDDTLDAALGGGIPAGYVTEITGESGAGKTQFLLSLLLAVQLPPPRMLAANPLLAAVDADDRPTLDNILSTVTADLESQDHILQFQVPVEVERRGVGLVVLDSVAANYRAEFERRRRRRRVVVVVVAWLQYGCEGNELVRLGAHLRELARKYNLAIVVANQVADRFSPPPALPLLFSSATPAGPPSSSAFGGLTQESPSRRARGA</sequence>
<dbReference type="OrthoDB" id="1861185at2759"/>
<dbReference type="GO" id="GO:0005524">
    <property type="term" value="F:ATP binding"/>
    <property type="evidence" value="ECO:0007669"/>
    <property type="project" value="UniProtKB-KW"/>
</dbReference>
<dbReference type="InterPro" id="IPR020588">
    <property type="entry name" value="RecA_ATP-bd"/>
</dbReference>
<name>A0A9P1GZ56_9PEZI</name>
<dbReference type="GO" id="GO:0140664">
    <property type="term" value="F:ATP-dependent DNA damage sensor activity"/>
    <property type="evidence" value="ECO:0007669"/>
    <property type="project" value="InterPro"/>
</dbReference>
<dbReference type="InterPro" id="IPR027417">
    <property type="entry name" value="P-loop_NTPase"/>
</dbReference>
<dbReference type="Gene3D" id="3.40.50.300">
    <property type="entry name" value="P-loop containing nucleotide triphosphate hydrolases"/>
    <property type="match status" value="1"/>
</dbReference>
<dbReference type="AlphaFoldDB" id="A0A9P1GZ56"/>
<feature type="region of interest" description="Disordered" evidence="3">
    <location>
        <begin position="245"/>
        <end position="273"/>
    </location>
</feature>
<dbReference type="PROSITE" id="PS50162">
    <property type="entry name" value="RECA_2"/>
    <property type="match status" value="1"/>
</dbReference>
<evidence type="ECO:0000256" key="1">
    <source>
        <dbReference type="ARBA" id="ARBA00022741"/>
    </source>
</evidence>
<evidence type="ECO:0000259" key="4">
    <source>
        <dbReference type="PROSITE" id="PS50162"/>
    </source>
</evidence>
<dbReference type="GO" id="GO:0006312">
    <property type="term" value="P:mitotic recombination"/>
    <property type="evidence" value="ECO:0007669"/>
    <property type="project" value="TreeGrafter"/>
</dbReference>
<evidence type="ECO:0000313" key="5">
    <source>
        <dbReference type="EMBL" id="CAI4212521.1"/>
    </source>
</evidence>
<dbReference type="PANTHER" id="PTHR22942:SF66">
    <property type="entry name" value="RE19845P"/>
    <property type="match status" value="1"/>
</dbReference>
<evidence type="ECO:0000313" key="6">
    <source>
        <dbReference type="Proteomes" id="UP000838763"/>
    </source>
</evidence>
<dbReference type="PANTHER" id="PTHR22942">
    <property type="entry name" value="RECA/RAD51/RADA DNA STRAND-PAIRING FAMILY MEMBER"/>
    <property type="match status" value="1"/>
</dbReference>
<reference evidence="5" key="1">
    <citation type="submission" date="2022-11" db="EMBL/GenBank/DDBJ databases">
        <authorList>
            <person name="Scott C."/>
            <person name="Bruce N."/>
        </authorList>
    </citation>
    <scope>NUCLEOTIDE SEQUENCE</scope>
</reference>
<feature type="compositionally biased region" description="Low complexity" evidence="3">
    <location>
        <begin position="245"/>
        <end position="260"/>
    </location>
</feature>
<keyword evidence="1" id="KW-0547">Nucleotide-binding</keyword>
<keyword evidence="6" id="KW-1185">Reference proteome</keyword>
<dbReference type="Proteomes" id="UP000838763">
    <property type="component" value="Unassembled WGS sequence"/>
</dbReference>
<dbReference type="GO" id="GO:0061982">
    <property type="term" value="P:meiosis I cell cycle process"/>
    <property type="evidence" value="ECO:0007669"/>
    <property type="project" value="UniProtKB-ARBA"/>
</dbReference>
<dbReference type="GO" id="GO:0003690">
    <property type="term" value="F:double-stranded DNA binding"/>
    <property type="evidence" value="ECO:0007669"/>
    <property type="project" value="TreeGrafter"/>
</dbReference>
<gene>
    <name evidence="5" type="ORF">PPNO1_LOCUS2277</name>
</gene>
<keyword evidence="2" id="KW-0067">ATP-binding</keyword>
<dbReference type="SUPFAM" id="SSF52540">
    <property type="entry name" value="P-loop containing nucleoside triphosphate hydrolases"/>
    <property type="match status" value="1"/>
</dbReference>
<accession>A0A9P1GZ56</accession>
<dbReference type="GO" id="GO:0000730">
    <property type="term" value="P:DNA recombinase assembly"/>
    <property type="evidence" value="ECO:0007669"/>
    <property type="project" value="TreeGrafter"/>
</dbReference>
<evidence type="ECO:0000256" key="2">
    <source>
        <dbReference type="ARBA" id="ARBA00022840"/>
    </source>
</evidence>
<comment type="caution">
    <text evidence="5">The sequence shown here is derived from an EMBL/GenBank/DDBJ whole genome shotgun (WGS) entry which is preliminary data.</text>
</comment>
<dbReference type="InterPro" id="IPR013632">
    <property type="entry name" value="Rad51_C"/>
</dbReference>
<feature type="domain" description="RecA family profile 1" evidence="4">
    <location>
        <begin position="62"/>
        <end position="230"/>
    </location>
</feature>
<organism evidence="5 6">
    <name type="scientific">Parascedosporium putredinis</name>
    <dbReference type="NCBI Taxonomy" id="1442378"/>
    <lineage>
        <taxon>Eukaryota</taxon>
        <taxon>Fungi</taxon>
        <taxon>Dikarya</taxon>
        <taxon>Ascomycota</taxon>
        <taxon>Pezizomycotina</taxon>
        <taxon>Sordariomycetes</taxon>
        <taxon>Hypocreomycetidae</taxon>
        <taxon>Microascales</taxon>
        <taxon>Microascaceae</taxon>
        <taxon>Parascedosporium</taxon>
    </lineage>
</organism>
<evidence type="ECO:0000256" key="3">
    <source>
        <dbReference type="SAM" id="MobiDB-lite"/>
    </source>
</evidence>
<dbReference type="GO" id="GO:0003697">
    <property type="term" value="F:single-stranded DNA binding"/>
    <property type="evidence" value="ECO:0007669"/>
    <property type="project" value="TreeGrafter"/>
</dbReference>
<proteinExistence type="predicted"/>
<dbReference type="EMBL" id="CALLCH030000005">
    <property type="protein sequence ID" value="CAI4212521.1"/>
    <property type="molecule type" value="Genomic_DNA"/>
</dbReference>
<dbReference type="GO" id="GO:0042148">
    <property type="term" value="P:DNA strand invasion"/>
    <property type="evidence" value="ECO:0007669"/>
    <property type="project" value="TreeGrafter"/>
</dbReference>
<dbReference type="GO" id="GO:0000150">
    <property type="term" value="F:DNA strand exchange activity"/>
    <property type="evidence" value="ECO:0007669"/>
    <property type="project" value="TreeGrafter"/>
</dbReference>
<dbReference type="Pfam" id="PF08423">
    <property type="entry name" value="Rad51"/>
    <property type="match status" value="1"/>
</dbReference>